<dbReference type="GO" id="GO:0005525">
    <property type="term" value="F:GTP binding"/>
    <property type="evidence" value="ECO:0007669"/>
    <property type="project" value="UniProtKB-KW"/>
</dbReference>
<dbReference type="AlphaFoldDB" id="A0A8H6HNN2"/>
<evidence type="ECO:0000256" key="2">
    <source>
        <dbReference type="ARBA" id="ARBA00023134"/>
    </source>
</evidence>
<keyword evidence="3" id="KW-0175">Coiled coil</keyword>
<dbReference type="InterPro" id="IPR045058">
    <property type="entry name" value="GIMA/IAN/Toc"/>
</dbReference>
<proteinExistence type="predicted"/>
<dbReference type="Proteomes" id="UP000521943">
    <property type="component" value="Unassembled WGS sequence"/>
</dbReference>
<evidence type="ECO:0000259" key="5">
    <source>
        <dbReference type="Pfam" id="PF04548"/>
    </source>
</evidence>
<feature type="coiled-coil region" evidence="3">
    <location>
        <begin position="201"/>
        <end position="228"/>
    </location>
</feature>
<comment type="caution">
    <text evidence="6">The sequence shown here is derived from an EMBL/GenBank/DDBJ whole genome shotgun (WGS) entry which is preliminary data.</text>
</comment>
<reference evidence="6 7" key="1">
    <citation type="submission" date="2020-07" db="EMBL/GenBank/DDBJ databases">
        <title>Comparative genomics of pyrophilous fungi reveals a link between fire events and developmental genes.</title>
        <authorList>
            <consortium name="DOE Joint Genome Institute"/>
            <person name="Steindorff A.S."/>
            <person name="Carver A."/>
            <person name="Calhoun S."/>
            <person name="Stillman K."/>
            <person name="Liu H."/>
            <person name="Lipzen A."/>
            <person name="Pangilinan J."/>
            <person name="Labutti K."/>
            <person name="Bruns T.D."/>
            <person name="Grigoriev I.V."/>
        </authorList>
    </citation>
    <scope>NUCLEOTIDE SEQUENCE [LARGE SCALE GENOMIC DNA]</scope>
    <source>
        <strain evidence="6 7">CBS 144469</strain>
    </source>
</reference>
<protein>
    <submittedName>
        <fullName evidence="6">P-loop containing nucleoside triphosphate hydrolase protein</fullName>
    </submittedName>
</protein>
<accession>A0A8H6HNN2</accession>
<keyword evidence="1" id="KW-0547">Nucleotide-binding</keyword>
<dbReference type="GO" id="GO:0016787">
    <property type="term" value="F:hydrolase activity"/>
    <property type="evidence" value="ECO:0007669"/>
    <property type="project" value="UniProtKB-KW"/>
</dbReference>
<dbReference type="EMBL" id="JACGCI010000067">
    <property type="protein sequence ID" value="KAF6749011.1"/>
    <property type="molecule type" value="Genomic_DNA"/>
</dbReference>
<feature type="domain" description="AIG1-type G" evidence="5">
    <location>
        <begin position="1"/>
        <end position="122"/>
    </location>
</feature>
<dbReference type="PANTHER" id="PTHR10903:SF184">
    <property type="entry name" value="GTP-BINDING PROTEIN A"/>
    <property type="match status" value="1"/>
</dbReference>
<keyword evidence="2" id="KW-0342">GTP-binding</keyword>
<dbReference type="SUPFAM" id="SSF52540">
    <property type="entry name" value="P-loop containing nucleoside triphosphate hydrolases"/>
    <property type="match status" value="1"/>
</dbReference>
<keyword evidence="7" id="KW-1185">Reference proteome</keyword>
<feature type="region of interest" description="Disordered" evidence="4">
    <location>
        <begin position="309"/>
        <end position="336"/>
    </location>
</feature>
<dbReference type="Gene3D" id="3.40.50.300">
    <property type="entry name" value="P-loop containing nucleotide triphosphate hydrolases"/>
    <property type="match status" value="1"/>
</dbReference>
<sequence>MGATGSGKTTFTNLVSGSAFRTSNGLRSCTDAVDVTEPFEVDGRRVVLVDTPGFDDTTKSDTDILTLIAEFLASSYQSGHKLTGLIFVHRISDFRIGGISLKNFRTFKKLCGEQTLRNVVIVTNMWSEVDPQLGETREHELATQDDFFKPALDKGAKIMRHNGSLESAKLVIQYILGNNPMALQIQRELVDERKDILQTAAADEIERELQAEKERQKVERERVRQEMEGKISISMVFDLLTRRATEAARVREEEMRRQREDEARRRQEELDRIEADRRRVEENMERERREWEQRMWEEDQHRKRESERLQREFEERVAEERRRTEDQQRWQREEDERLRRELEWQRHRQRRHHGGCIVI</sequence>
<organism evidence="6 7">
    <name type="scientific">Ephemerocybe angulata</name>
    <dbReference type="NCBI Taxonomy" id="980116"/>
    <lineage>
        <taxon>Eukaryota</taxon>
        <taxon>Fungi</taxon>
        <taxon>Dikarya</taxon>
        <taxon>Basidiomycota</taxon>
        <taxon>Agaricomycotina</taxon>
        <taxon>Agaricomycetes</taxon>
        <taxon>Agaricomycetidae</taxon>
        <taxon>Agaricales</taxon>
        <taxon>Agaricineae</taxon>
        <taxon>Psathyrellaceae</taxon>
        <taxon>Ephemerocybe</taxon>
    </lineage>
</organism>
<gene>
    <name evidence="6" type="ORF">DFP72DRAFT_553227</name>
</gene>
<evidence type="ECO:0000256" key="4">
    <source>
        <dbReference type="SAM" id="MobiDB-lite"/>
    </source>
</evidence>
<evidence type="ECO:0000256" key="1">
    <source>
        <dbReference type="ARBA" id="ARBA00022741"/>
    </source>
</evidence>
<evidence type="ECO:0000256" key="3">
    <source>
        <dbReference type="SAM" id="Coils"/>
    </source>
</evidence>
<dbReference type="InterPro" id="IPR006703">
    <property type="entry name" value="G_AIG1"/>
</dbReference>
<dbReference type="PANTHER" id="PTHR10903">
    <property type="entry name" value="GTPASE, IMAP FAMILY MEMBER-RELATED"/>
    <property type="match status" value="1"/>
</dbReference>
<evidence type="ECO:0000313" key="7">
    <source>
        <dbReference type="Proteomes" id="UP000521943"/>
    </source>
</evidence>
<dbReference type="OrthoDB" id="8954335at2759"/>
<dbReference type="Pfam" id="PF04548">
    <property type="entry name" value="AIG1"/>
    <property type="match status" value="1"/>
</dbReference>
<dbReference type="InterPro" id="IPR027417">
    <property type="entry name" value="P-loop_NTPase"/>
</dbReference>
<evidence type="ECO:0000313" key="6">
    <source>
        <dbReference type="EMBL" id="KAF6749011.1"/>
    </source>
</evidence>
<dbReference type="CDD" id="cd00882">
    <property type="entry name" value="Ras_like_GTPase"/>
    <property type="match status" value="1"/>
</dbReference>
<name>A0A8H6HNN2_9AGAR</name>
<keyword evidence="6" id="KW-0378">Hydrolase</keyword>